<keyword evidence="9" id="KW-0472">Membrane</keyword>
<comment type="catalytic activity">
    <reaction evidence="12">
        <text>a beta-D-galactoside + CMP-N-acetyl-beta-neuraminate = an N-acetyl-alpha-neuraminyl-(2-&gt;6)-beta-D-galactosyl derivative + CMP + H(+)</text>
        <dbReference type="Rhea" id="RHEA:52104"/>
        <dbReference type="ChEBI" id="CHEBI:15378"/>
        <dbReference type="ChEBI" id="CHEBI:28034"/>
        <dbReference type="ChEBI" id="CHEBI:57812"/>
        <dbReference type="ChEBI" id="CHEBI:60377"/>
        <dbReference type="ChEBI" id="CHEBI:136398"/>
        <dbReference type="EC" id="2.4.3.1"/>
    </reaction>
</comment>
<keyword evidence="7" id="KW-1133">Transmembrane helix</keyword>
<dbReference type="Pfam" id="PF00777">
    <property type="entry name" value="Glyco_transf_29"/>
    <property type="match status" value="2"/>
</dbReference>
<evidence type="ECO:0000256" key="7">
    <source>
        <dbReference type="ARBA" id="ARBA00022989"/>
    </source>
</evidence>
<organism evidence="15">
    <name type="scientific">Tetraselmis sp. GSL018</name>
    <dbReference type="NCBI Taxonomy" id="582737"/>
    <lineage>
        <taxon>Eukaryota</taxon>
        <taxon>Viridiplantae</taxon>
        <taxon>Chlorophyta</taxon>
        <taxon>core chlorophytes</taxon>
        <taxon>Chlorodendrophyceae</taxon>
        <taxon>Chlorodendrales</taxon>
        <taxon>Chlorodendraceae</taxon>
        <taxon>Tetraselmis</taxon>
    </lineage>
</organism>
<evidence type="ECO:0000256" key="2">
    <source>
        <dbReference type="ARBA" id="ARBA00006003"/>
    </source>
</evidence>
<keyword evidence="3 15" id="KW-0328">Glycosyltransferase</keyword>
<comment type="similarity">
    <text evidence="2">Belongs to the glycosyltransferase 29 family.</text>
</comment>
<evidence type="ECO:0000256" key="9">
    <source>
        <dbReference type="ARBA" id="ARBA00023136"/>
    </source>
</evidence>
<accession>A0A061RWM0</accession>
<dbReference type="Gene3D" id="3.90.1480.20">
    <property type="entry name" value="Glycosyl transferase family 29"/>
    <property type="match status" value="1"/>
</dbReference>
<reference evidence="15" key="1">
    <citation type="submission" date="2014-05" db="EMBL/GenBank/DDBJ databases">
        <title>The transcriptome of the halophilic microalga Tetraselmis sp. GSL018 isolated from the Great Salt Lake, Utah.</title>
        <authorList>
            <person name="Jinkerson R.E."/>
            <person name="D'Adamo S."/>
            <person name="Posewitz M.C."/>
        </authorList>
    </citation>
    <scope>NUCLEOTIDE SEQUENCE</scope>
    <source>
        <strain evidence="15">GSL018</strain>
    </source>
</reference>
<evidence type="ECO:0000256" key="14">
    <source>
        <dbReference type="SAM" id="MobiDB-lite"/>
    </source>
</evidence>
<evidence type="ECO:0000256" key="8">
    <source>
        <dbReference type="ARBA" id="ARBA00023034"/>
    </source>
</evidence>
<evidence type="ECO:0000313" key="15">
    <source>
        <dbReference type="EMBL" id="JAC77292.1"/>
    </source>
</evidence>
<evidence type="ECO:0000256" key="10">
    <source>
        <dbReference type="ARBA" id="ARBA00023157"/>
    </source>
</evidence>
<evidence type="ECO:0000256" key="12">
    <source>
        <dbReference type="ARBA" id="ARBA00034249"/>
    </source>
</evidence>
<keyword evidence="5" id="KW-0812">Transmembrane</keyword>
<gene>
    <name evidence="15" type="primary">SIAT4B</name>
    <name evidence="15" type="ORF">TSPGSL018_18090</name>
</gene>
<dbReference type="InterPro" id="IPR001675">
    <property type="entry name" value="Glyco_trans_29"/>
</dbReference>
<feature type="region of interest" description="Disordered" evidence="14">
    <location>
        <begin position="287"/>
        <end position="307"/>
    </location>
</feature>
<protein>
    <recommendedName>
        <fullName evidence="13">beta-galactoside alpha-(2,6)-sialyltransferase</fullName>
        <ecNumber evidence="13">2.4.3.1</ecNumber>
    </recommendedName>
</protein>
<evidence type="ECO:0000256" key="4">
    <source>
        <dbReference type="ARBA" id="ARBA00022679"/>
    </source>
</evidence>
<dbReference type="GO" id="GO:0032580">
    <property type="term" value="C:Golgi cisterna membrane"/>
    <property type="evidence" value="ECO:0007669"/>
    <property type="project" value="UniProtKB-SubCell"/>
</dbReference>
<dbReference type="PANTHER" id="PTHR46059:SF1">
    <property type="entry name" value="BETA-GALACTOSIDE ALPHA-2,6-SIALYLTRANSFERASE"/>
    <property type="match status" value="1"/>
</dbReference>
<dbReference type="GO" id="GO:0003835">
    <property type="term" value="F:beta-galactoside alpha-2,6-sialyltransferase activity"/>
    <property type="evidence" value="ECO:0007669"/>
    <property type="project" value="UniProtKB-EC"/>
</dbReference>
<keyword evidence="4 15" id="KW-0808">Transferase</keyword>
<dbReference type="PANTHER" id="PTHR46059">
    <property type="entry name" value="BETA-GALACTOSIDE ALPHA-2,6-SIALYLTRANSFERASE"/>
    <property type="match status" value="1"/>
</dbReference>
<comment type="subcellular location">
    <subcellularLocation>
        <location evidence="1">Golgi apparatus</location>
        <location evidence="1">Golgi stack membrane</location>
        <topology evidence="1">Single-pass type II membrane protein</topology>
    </subcellularLocation>
</comment>
<keyword evidence="11" id="KW-0325">Glycoprotein</keyword>
<evidence type="ECO:0000256" key="6">
    <source>
        <dbReference type="ARBA" id="ARBA00022968"/>
    </source>
</evidence>
<evidence type="ECO:0000256" key="3">
    <source>
        <dbReference type="ARBA" id="ARBA00022676"/>
    </source>
</evidence>
<evidence type="ECO:0000256" key="13">
    <source>
        <dbReference type="ARBA" id="ARBA00034329"/>
    </source>
</evidence>
<dbReference type="InterPro" id="IPR038578">
    <property type="entry name" value="GT29-like_sf"/>
</dbReference>
<keyword evidence="8" id="KW-0333">Golgi apparatus</keyword>
<keyword evidence="6" id="KW-0735">Signal-anchor</keyword>
<name>A0A061RWM0_9CHLO</name>
<dbReference type="AlphaFoldDB" id="A0A061RWM0"/>
<evidence type="ECO:0000256" key="1">
    <source>
        <dbReference type="ARBA" id="ARBA00004447"/>
    </source>
</evidence>
<evidence type="ECO:0000256" key="11">
    <source>
        <dbReference type="ARBA" id="ARBA00023180"/>
    </source>
</evidence>
<evidence type="ECO:0000256" key="5">
    <source>
        <dbReference type="ARBA" id="ARBA00022692"/>
    </source>
</evidence>
<dbReference type="EMBL" id="GBEZ01008234">
    <property type="protein sequence ID" value="JAC77292.1"/>
    <property type="molecule type" value="Transcribed_RNA"/>
</dbReference>
<proteinExistence type="inferred from homology"/>
<dbReference type="EC" id="2.4.3.1" evidence="13"/>
<keyword evidence="10" id="KW-1015">Disulfide bond</keyword>
<sequence>MTFLRMDQRLTVIPLTVKAAKSSTVVMELTTELFGQLNQLIPDTDRIRGRYYETCAVVGPGGSLLNSGYGPEIDSHDAVFRFNRSPVRAYEKDVGQKTTYRLQTPSSAGFQESNETIVFLERSQEELKKLVKFKLRFPNTEFNFFTPLFLKQAASTIGEMPDIDIIGVFFAMQLCAGVRVYGLFRSEGQGAHFHYYDRQLNRAPSATKAPGWQAVLALSSAGLIALGEPCIEECHLSILQCSQCFRVSVPKLLAPHLFTESQVQANKYRDSWWDAFSSWEKPSMIEHRSRRHSRRERAGASNEAETAGKARLDTHFAGWEYLISSGEIDNLPVETLREFFKIHEIQAPNGKLAMLDAIRNHHDQEVRKQDWGNIRAQKPAIFVKEEEEEEGEDNNVFSG</sequence>